<dbReference type="EMBL" id="JARPTC010000007">
    <property type="protein sequence ID" value="MDO7786674.1"/>
    <property type="molecule type" value="Genomic_DNA"/>
</dbReference>
<keyword evidence="3" id="KW-0731">Sigma factor</keyword>
<dbReference type="InterPro" id="IPR013324">
    <property type="entry name" value="RNA_pol_sigma_r3/r4-like"/>
</dbReference>
<evidence type="ECO:0000256" key="2">
    <source>
        <dbReference type="ARBA" id="ARBA00023015"/>
    </source>
</evidence>
<gene>
    <name evidence="8" type="ORF">P6N53_05485</name>
</gene>
<keyword evidence="9" id="KW-1185">Reference proteome</keyword>
<accession>A0AAW7ZBY5</accession>
<evidence type="ECO:0000313" key="9">
    <source>
        <dbReference type="Proteomes" id="UP001172911"/>
    </source>
</evidence>
<dbReference type="Pfam" id="PF08281">
    <property type="entry name" value="Sigma70_r4_2"/>
    <property type="match status" value="1"/>
</dbReference>
<reference evidence="8" key="1">
    <citation type="journal article" date="2023" name="J. Hazard. Mater.">
        <title>Anaerobic biodegradation of pyrene and benzo[a]pyrene by a new sulfate-reducing Desulforamulus aquiferis strain DSA.</title>
        <authorList>
            <person name="Zhang Z."/>
            <person name="Sun J."/>
            <person name="Gong X."/>
            <person name="Wang C."/>
            <person name="Wang H."/>
        </authorList>
    </citation>
    <scope>NUCLEOTIDE SEQUENCE</scope>
    <source>
        <strain evidence="8">DSA</strain>
    </source>
</reference>
<dbReference type="Gene3D" id="1.10.1740.10">
    <property type="match status" value="1"/>
</dbReference>
<name>A0AAW7ZBY5_9FIRM</name>
<evidence type="ECO:0000256" key="5">
    <source>
        <dbReference type="ARBA" id="ARBA00023163"/>
    </source>
</evidence>
<sequence length="180" mass="21215">MPTYYLETQGSYGDNMEEKFKVIYQKNYYKLVRQAAFLLGDSVIAEDQVQEAFVRLHRTGIENVEHPVAWLAVVTNNLCYDYMRSEGSRRRREERVFQPDGEPRQMPAAEELVLDREEVRLVRSALEKLQPRDRIILLMKFSGYSYDEIAVTAEIGKNSVGTILSRARERFKREYEYLMK</sequence>
<dbReference type="SUPFAM" id="SSF88946">
    <property type="entry name" value="Sigma2 domain of RNA polymerase sigma factors"/>
    <property type="match status" value="1"/>
</dbReference>
<dbReference type="GO" id="GO:0016987">
    <property type="term" value="F:sigma factor activity"/>
    <property type="evidence" value="ECO:0007669"/>
    <property type="project" value="UniProtKB-KW"/>
</dbReference>
<reference evidence="8" key="2">
    <citation type="submission" date="2023-03" db="EMBL/GenBank/DDBJ databases">
        <authorList>
            <person name="Zhang Z."/>
        </authorList>
    </citation>
    <scope>NUCLEOTIDE SEQUENCE</scope>
    <source>
        <strain evidence="8">DSA</strain>
    </source>
</reference>
<keyword evidence="2" id="KW-0805">Transcription regulation</keyword>
<dbReference type="AlphaFoldDB" id="A0AAW7ZBY5"/>
<dbReference type="Gene3D" id="1.10.10.10">
    <property type="entry name" value="Winged helix-like DNA-binding domain superfamily/Winged helix DNA-binding domain"/>
    <property type="match status" value="1"/>
</dbReference>
<dbReference type="Proteomes" id="UP001172911">
    <property type="component" value="Unassembled WGS sequence"/>
</dbReference>
<evidence type="ECO:0000259" key="7">
    <source>
        <dbReference type="Pfam" id="PF08281"/>
    </source>
</evidence>
<dbReference type="GO" id="GO:0006352">
    <property type="term" value="P:DNA-templated transcription initiation"/>
    <property type="evidence" value="ECO:0007669"/>
    <property type="project" value="InterPro"/>
</dbReference>
<evidence type="ECO:0000313" key="8">
    <source>
        <dbReference type="EMBL" id="MDO7786674.1"/>
    </source>
</evidence>
<dbReference type="InterPro" id="IPR013249">
    <property type="entry name" value="RNA_pol_sigma70_r4_t2"/>
</dbReference>
<proteinExistence type="inferred from homology"/>
<feature type="domain" description="RNA polymerase sigma-70 region 2" evidence="6">
    <location>
        <begin position="24"/>
        <end position="87"/>
    </location>
</feature>
<dbReference type="InterPro" id="IPR039425">
    <property type="entry name" value="RNA_pol_sigma-70-like"/>
</dbReference>
<dbReference type="Pfam" id="PF04542">
    <property type="entry name" value="Sigma70_r2"/>
    <property type="match status" value="1"/>
</dbReference>
<evidence type="ECO:0000256" key="3">
    <source>
        <dbReference type="ARBA" id="ARBA00023082"/>
    </source>
</evidence>
<keyword evidence="4" id="KW-0238">DNA-binding</keyword>
<protein>
    <submittedName>
        <fullName evidence="8">Sigma-70 family RNA polymerase sigma factor</fullName>
    </submittedName>
</protein>
<dbReference type="InterPro" id="IPR013325">
    <property type="entry name" value="RNA_pol_sigma_r2"/>
</dbReference>
<dbReference type="NCBIfam" id="TIGR02937">
    <property type="entry name" value="sigma70-ECF"/>
    <property type="match status" value="1"/>
</dbReference>
<keyword evidence="5" id="KW-0804">Transcription</keyword>
<evidence type="ECO:0000259" key="6">
    <source>
        <dbReference type="Pfam" id="PF04542"/>
    </source>
</evidence>
<dbReference type="PANTHER" id="PTHR43133">
    <property type="entry name" value="RNA POLYMERASE ECF-TYPE SIGMA FACTO"/>
    <property type="match status" value="1"/>
</dbReference>
<dbReference type="PANTHER" id="PTHR43133:SF8">
    <property type="entry name" value="RNA POLYMERASE SIGMA FACTOR HI_1459-RELATED"/>
    <property type="match status" value="1"/>
</dbReference>
<organism evidence="8 9">
    <name type="scientific">Desulforamulus aquiferis</name>
    <dbReference type="NCBI Taxonomy" id="1397668"/>
    <lineage>
        <taxon>Bacteria</taxon>
        <taxon>Bacillati</taxon>
        <taxon>Bacillota</taxon>
        <taxon>Clostridia</taxon>
        <taxon>Eubacteriales</taxon>
        <taxon>Peptococcaceae</taxon>
        <taxon>Desulforamulus</taxon>
    </lineage>
</organism>
<dbReference type="SUPFAM" id="SSF88659">
    <property type="entry name" value="Sigma3 and sigma4 domains of RNA polymerase sigma factors"/>
    <property type="match status" value="1"/>
</dbReference>
<evidence type="ECO:0000256" key="4">
    <source>
        <dbReference type="ARBA" id="ARBA00023125"/>
    </source>
</evidence>
<dbReference type="InterPro" id="IPR007627">
    <property type="entry name" value="RNA_pol_sigma70_r2"/>
</dbReference>
<evidence type="ECO:0000256" key="1">
    <source>
        <dbReference type="ARBA" id="ARBA00010641"/>
    </source>
</evidence>
<feature type="domain" description="RNA polymerase sigma factor 70 region 4 type 2" evidence="7">
    <location>
        <begin position="121"/>
        <end position="170"/>
    </location>
</feature>
<dbReference type="GO" id="GO:0003677">
    <property type="term" value="F:DNA binding"/>
    <property type="evidence" value="ECO:0007669"/>
    <property type="project" value="UniProtKB-KW"/>
</dbReference>
<dbReference type="InterPro" id="IPR036388">
    <property type="entry name" value="WH-like_DNA-bd_sf"/>
</dbReference>
<comment type="caution">
    <text evidence="8">The sequence shown here is derived from an EMBL/GenBank/DDBJ whole genome shotgun (WGS) entry which is preliminary data.</text>
</comment>
<comment type="similarity">
    <text evidence="1">Belongs to the sigma-70 factor family. ECF subfamily.</text>
</comment>
<dbReference type="InterPro" id="IPR014284">
    <property type="entry name" value="RNA_pol_sigma-70_dom"/>
</dbReference>